<comment type="caution">
    <text evidence="1">The sequence shown here is derived from an EMBL/GenBank/DDBJ whole genome shotgun (WGS) entry which is preliminary data.</text>
</comment>
<protein>
    <submittedName>
        <fullName evidence="1">Uncharacterized protein</fullName>
    </submittedName>
</protein>
<evidence type="ECO:0000313" key="2">
    <source>
        <dbReference type="Proteomes" id="UP000260758"/>
    </source>
</evidence>
<proteinExistence type="predicted"/>
<evidence type="ECO:0000313" key="1">
    <source>
        <dbReference type="EMBL" id="RGM75320.1"/>
    </source>
</evidence>
<reference evidence="1 2" key="1">
    <citation type="submission" date="2018-08" db="EMBL/GenBank/DDBJ databases">
        <title>A genome reference for cultivated species of the human gut microbiota.</title>
        <authorList>
            <person name="Zou Y."/>
            <person name="Xue W."/>
            <person name="Luo G."/>
        </authorList>
    </citation>
    <scope>NUCLEOTIDE SEQUENCE [LARGE SCALE GENOMIC DNA]</scope>
    <source>
        <strain evidence="1 2">OM07-13</strain>
    </source>
</reference>
<dbReference type="RefSeq" id="WP_117718078.1">
    <property type="nucleotide sequence ID" value="NZ_QSTP01000001.1"/>
</dbReference>
<accession>A0A3E4YKU3</accession>
<dbReference type="Proteomes" id="UP000260758">
    <property type="component" value="Unassembled WGS sequence"/>
</dbReference>
<name>A0A3E4YKU3_9FIRM</name>
<sequence>MSDVIHVITWADTDYYYIDLSKKMFISFTEIEDCYSYLNLNPSCGYVTFDLSSPEDDDNLTRMLAREGFLGGIINGQICPIDKDMLEEPSADFTNNLMLHYKQKELQQYFYKSLYYFFAQVNNDGYLVLASKQNRKNKETSILCFSCINNIDINLAKTLFNSQYELIQSYPQEEHNYLINPKTKQQLIINSQN</sequence>
<dbReference type="EMBL" id="QSTP01000001">
    <property type="protein sequence ID" value="RGM75320.1"/>
    <property type="molecule type" value="Genomic_DNA"/>
</dbReference>
<organism evidence="1 2">
    <name type="scientific">Agathobacter rectalis</name>
    <dbReference type="NCBI Taxonomy" id="39491"/>
    <lineage>
        <taxon>Bacteria</taxon>
        <taxon>Bacillati</taxon>
        <taxon>Bacillota</taxon>
        <taxon>Clostridia</taxon>
        <taxon>Lachnospirales</taxon>
        <taxon>Lachnospiraceae</taxon>
        <taxon>Agathobacter</taxon>
    </lineage>
</organism>
<dbReference type="AlphaFoldDB" id="A0A3E4YKU3"/>
<gene>
    <name evidence="1" type="ORF">DXB99_01945</name>
</gene>